<dbReference type="AlphaFoldDB" id="A0A4R5UIU2"/>
<feature type="signal peptide" evidence="2">
    <location>
        <begin position="1"/>
        <end position="22"/>
    </location>
</feature>
<proteinExistence type="predicted"/>
<evidence type="ECO:0000313" key="3">
    <source>
        <dbReference type="EMBL" id="TDK36767.1"/>
    </source>
</evidence>
<protein>
    <recommendedName>
        <fullName evidence="5">Secreted protein</fullName>
    </recommendedName>
</protein>
<evidence type="ECO:0008006" key="5">
    <source>
        <dbReference type="Google" id="ProtNLM"/>
    </source>
</evidence>
<dbReference type="EMBL" id="SMTL01000002">
    <property type="protein sequence ID" value="TDK36767.1"/>
    <property type="molecule type" value="Genomic_DNA"/>
</dbReference>
<organism evidence="3 4">
    <name type="scientific">Rhizobium deserti</name>
    <dbReference type="NCBI Taxonomy" id="2547961"/>
    <lineage>
        <taxon>Bacteria</taxon>
        <taxon>Pseudomonadati</taxon>
        <taxon>Pseudomonadota</taxon>
        <taxon>Alphaproteobacteria</taxon>
        <taxon>Hyphomicrobiales</taxon>
        <taxon>Rhizobiaceae</taxon>
        <taxon>Rhizobium/Agrobacterium group</taxon>
        <taxon>Rhizobium</taxon>
    </lineage>
</organism>
<gene>
    <name evidence="3" type="ORF">E2F50_07540</name>
</gene>
<dbReference type="Proteomes" id="UP000295238">
    <property type="component" value="Unassembled WGS sequence"/>
</dbReference>
<dbReference type="RefSeq" id="WP_133315518.1">
    <property type="nucleotide sequence ID" value="NZ_SMTL01000002.1"/>
</dbReference>
<keyword evidence="4" id="KW-1185">Reference proteome</keyword>
<comment type="caution">
    <text evidence="3">The sequence shown here is derived from an EMBL/GenBank/DDBJ whole genome shotgun (WGS) entry which is preliminary data.</text>
</comment>
<feature type="compositionally biased region" description="Polar residues" evidence="1">
    <location>
        <begin position="57"/>
        <end position="66"/>
    </location>
</feature>
<feature type="region of interest" description="Disordered" evidence="1">
    <location>
        <begin position="26"/>
        <end position="99"/>
    </location>
</feature>
<evidence type="ECO:0000313" key="4">
    <source>
        <dbReference type="Proteomes" id="UP000295238"/>
    </source>
</evidence>
<name>A0A4R5UIU2_9HYPH</name>
<evidence type="ECO:0000256" key="2">
    <source>
        <dbReference type="SAM" id="SignalP"/>
    </source>
</evidence>
<feature type="compositionally biased region" description="Polar residues" evidence="1">
    <location>
        <begin position="26"/>
        <end position="47"/>
    </location>
</feature>
<feature type="chain" id="PRO_5020844526" description="Secreted protein" evidence="2">
    <location>
        <begin position="23"/>
        <end position="99"/>
    </location>
</feature>
<keyword evidence="2" id="KW-0732">Signal</keyword>
<dbReference type="OrthoDB" id="8404847at2"/>
<evidence type="ECO:0000256" key="1">
    <source>
        <dbReference type="SAM" id="MobiDB-lite"/>
    </source>
</evidence>
<sequence>MTIFKHAAMGALALLLAGPAFAQTATDPGNTLPSTSTIPDANAQRATGTLPPGVADPTTTNSTTGTADHEDHCQPPGTATNSNPTADAVTIPRAGPACN</sequence>
<accession>A0A4R5UIU2</accession>
<reference evidence="3 4" key="1">
    <citation type="submission" date="2019-03" db="EMBL/GenBank/DDBJ databases">
        <title>Rhizobium sp. nov., an bacterium isolated from biocrust in Mu Us Desert.</title>
        <authorList>
            <person name="Lixiong L."/>
        </authorList>
    </citation>
    <scope>NUCLEOTIDE SEQUENCE [LARGE SCALE GENOMIC DNA]</scope>
    <source>
        <strain evidence="3 4">SPY-1</strain>
    </source>
</reference>